<organism evidence="2">
    <name type="scientific">termite gut metagenome</name>
    <dbReference type="NCBI Taxonomy" id="433724"/>
    <lineage>
        <taxon>unclassified sequences</taxon>
        <taxon>metagenomes</taxon>
        <taxon>organismal metagenomes</taxon>
    </lineage>
</organism>
<dbReference type="EMBL" id="SNRY01001447">
    <property type="protein sequence ID" value="KAA6330866.1"/>
    <property type="molecule type" value="Genomic_DNA"/>
</dbReference>
<evidence type="ECO:0000313" key="2">
    <source>
        <dbReference type="EMBL" id="KAA6330866.1"/>
    </source>
</evidence>
<feature type="compositionally biased region" description="Polar residues" evidence="1">
    <location>
        <begin position="56"/>
        <end position="65"/>
    </location>
</feature>
<name>A0A5J4RA86_9ZZZZ</name>
<evidence type="ECO:0000256" key="1">
    <source>
        <dbReference type="SAM" id="MobiDB-lite"/>
    </source>
</evidence>
<feature type="region of interest" description="Disordered" evidence="1">
    <location>
        <begin position="31"/>
        <end position="78"/>
    </location>
</feature>
<dbReference type="AlphaFoldDB" id="A0A5J4RA86"/>
<comment type="caution">
    <text evidence="2">The sequence shown here is derived from an EMBL/GenBank/DDBJ whole genome shotgun (WGS) entry which is preliminary data.</text>
</comment>
<sequence length="78" mass="8585">MNLPWNGTPHLAKDKLLNNQYQNLISLPLSGQEETGSAGEQPVSNNLIDRNGQGGQNPPHNQNFIPGNDGLENKNRRI</sequence>
<reference evidence="2" key="1">
    <citation type="submission" date="2019-03" db="EMBL/GenBank/DDBJ databases">
        <title>Single cell metagenomics reveals metabolic interactions within the superorganism composed of flagellate Streblomastix strix and complex community of Bacteroidetes bacteria on its surface.</title>
        <authorList>
            <person name="Treitli S.C."/>
            <person name="Kolisko M."/>
            <person name="Husnik F."/>
            <person name="Keeling P."/>
            <person name="Hampl V."/>
        </authorList>
    </citation>
    <scope>NUCLEOTIDE SEQUENCE</scope>
    <source>
        <strain evidence="2">STM</strain>
    </source>
</reference>
<accession>A0A5J4RA86</accession>
<gene>
    <name evidence="2" type="ORF">EZS27_020473</name>
</gene>
<proteinExistence type="predicted"/>
<protein>
    <submittedName>
        <fullName evidence="2">Uncharacterized protein</fullName>
    </submittedName>
</protein>